<gene>
    <name evidence="2" type="ORF">RB24_20095</name>
</gene>
<organism evidence="2 3">
    <name type="scientific">Herbaspirillum rubrisubalbicans</name>
    <dbReference type="NCBI Taxonomy" id="80842"/>
    <lineage>
        <taxon>Bacteria</taxon>
        <taxon>Pseudomonadati</taxon>
        <taxon>Pseudomonadota</taxon>
        <taxon>Betaproteobacteria</taxon>
        <taxon>Burkholderiales</taxon>
        <taxon>Oxalobacteraceae</taxon>
        <taxon>Herbaspirillum</taxon>
    </lineage>
</organism>
<dbReference type="SUPFAM" id="SSF52317">
    <property type="entry name" value="Class I glutamine amidotransferase-like"/>
    <property type="match status" value="1"/>
</dbReference>
<keyword evidence="3" id="KW-1185">Reference proteome</keyword>
<feature type="domain" description="Glutamine amidotransferase" evidence="1">
    <location>
        <begin position="25"/>
        <end position="183"/>
    </location>
</feature>
<reference evidence="2 3" key="1">
    <citation type="submission" date="2014-12" db="EMBL/GenBank/DDBJ databases">
        <title>Complete genome sequence of Herbaspirillum rubrisubalbicans Os38.</title>
        <authorList>
            <person name="Chen M."/>
            <person name="An Q."/>
        </authorList>
    </citation>
    <scope>NUCLEOTIDE SEQUENCE [LARGE SCALE GENOMIC DNA]</scope>
    <source>
        <strain evidence="2 3">Os38</strain>
    </source>
</reference>
<dbReference type="PROSITE" id="PS51273">
    <property type="entry name" value="GATASE_TYPE_1"/>
    <property type="match status" value="1"/>
</dbReference>
<dbReference type="CDD" id="cd01741">
    <property type="entry name" value="GATase1_1"/>
    <property type="match status" value="1"/>
</dbReference>
<dbReference type="InterPro" id="IPR029062">
    <property type="entry name" value="Class_I_gatase-like"/>
</dbReference>
<dbReference type="Proteomes" id="UP000248631">
    <property type="component" value="Unassembled WGS sequence"/>
</dbReference>
<dbReference type="Pfam" id="PF00117">
    <property type="entry name" value="GATase"/>
    <property type="match status" value="1"/>
</dbReference>
<proteinExistence type="predicted"/>
<evidence type="ECO:0000313" key="2">
    <source>
        <dbReference type="EMBL" id="RAM62617.1"/>
    </source>
</evidence>
<name>A0ABX9BXE6_9BURK</name>
<comment type="caution">
    <text evidence="2">The sequence shown here is derived from an EMBL/GenBank/DDBJ whole genome shotgun (WGS) entry which is preliminary data.</text>
</comment>
<dbReference type="InterPro" id="IPR044992">
    <property type="entry name" value="ChyE-like"/>
</dbReference>
<protein>
    <recommendedName>
        <fullName evidence="1">Glutamine amidotransferase domain-containing protein</fullName>
    </recommendedName>
</protein>
<evidence type="ECO:0000313" key="3">
    <source>
        <dbReference type="Proteomes" id="UP000248631"/>
    </source>
</evidence>
<dbReference type="InterPro" id="IPR017926">
    <property type="entry name" value="GATASE"/>
</dbReference>
<dbReference type="PANTHER" id="PTHR42695">
    <property type="entry name" value="GLUTAMINE AMIDOTRANSFERASE YLR126C-RELATED"/>
    <property type="match status" value="1"/>
</dbReference>
<dbReference type="PANTHER" id="PTHR42695:SF5">
    <property type="entry name" value="GLUTAMINE AMIDOTRANSFERASE YLR126C-RELATED"/>
    <property type="match status" value="1"/>
</dbReference>
<dbReference type="EMBL" id="JUGD01000025">
    <property type="protein sequence ID" value="RAM62617.1"/>
    <property type="molecule type" value="Genomic_DNA"/>
</dbReference>
<dbReference type="Gene3D" id="3.40.50.880">
    <property type="match status" value="1"/>
</dbReference>
<evidence type="ECO:0000259" key="1">
    <source>
        <dbReference type="Pfam" id="PF00117"/>
    </source>
</evidence>
<dbReference type="RefSeq" id="WP_112069520.1">
    <property type="nucleotide sequence ID" value="NZ_JUGD01000025.1"/>
</dbReference>
<accession>A0ABX9BXE6</accession>
<sequence>MNSAAKLPILLVLHRAQSTAGRVGRALTRLGYGLDIRRPPLGEKLPASLERHGGAIVFGGPMSANDPEPWIREEIDWIGTPLTQQKPFLGICLGAQMLALHLGAKVAARSDGKVEIGYGSILAARAGRAMGPWPGRVYQWHREGFQRSTGMTLLASSPDFENQAIAYGTSAYGLQFHPEVSLQMAQRWSAAAQHKLQQPGAQDRLTQLRLGRLHDRECAVWLYCFLERWLRSDALVTR</sequence>